<keyword evidence="2" id="KW-1185">Reference proteome</keyword>
<accession>A0AAW9QBU5</accession>
<evidence type="ECO:0000313" key="2">
    <source>
        <dbReference type="Proteomes" id="UP001336250"/>
    </source>
</evidence>
<protein>
    <submittedName>
        <fullName evidence="1">Uncharacterized protein</fullName>
    </submittedName>
</protein>
<dbReference type="EMBL" id="JAZIBG010000056">
    <property type="protein sequence ID" value="MEF7617353.1"/>
    <property type="molecule type" value="Genomic_DNA"/>
</dbReference>
<reference evidence="1 2" key="1">
    <citation type="submission" date="2024-02" db="EMBL/GenBank/DDBJ databases">
        <title>Genome sequence of Aquincola sp. MAHUQ-54.</title>
        <authorList>
            <person name="Huq M.A."/>
        </authorList>
    </citation>
    <scope>NUCLEOTIDE SEQUENCE [LARGE SCALE GENOMIC DNA]</scope>
    <source>
        <strain evidence="1 2">MAHUQ-54</strain>
    </source>
</reference>
<dbReference type="RefSeq" id="WP_332293116.1">
    <property type="nucleotide sequence ID" value="NZ_JAZIBG010000056.1"/>
</dbReference>
<sequence>MLNAFLFQVRRLRVSGSARVEVCPPAVLSSVDPLWSRLLRWLSAPAPWQTDVVPAASRRLQRTRDDFVACLKDIETPQAGLLADRVRTARSPRELWHLRSAVFQLVSLHHSQREALHRMERLNRHFPTRAPKSGFGALDA</sequence>
<dbReference type="AlphaFoldDB" id="A0AAW9QBU5"/>
<gene>
    <name evidence="1" type="ORF">V4F39_25805</name>
</gene>
<dbReference type="Proteomes" id="UP001336250">
    <property type="component" value="Unassembled WGS sequence"/>
</dbReference>
<comment type="caution">
    <text evidence="1">The sequence shown here is derived from an EMBL/GenBank/DDBJ whole genome shotgun (WGS) entry which is preliminary data.</text>
</comment>
<proteinExistence type="predicted"/>
<organism evidence="1 2">
    <name type="scientific">Aquincola agrisoli</name>
    <dbReference type="NCBI Taxonomy" id="3119538"/>
    <lineage>
        <taxon>Bacteria</taxon>
        <taxon>Pseudomonadati</taxon>
        <taxon>Pseudomonadota</taxon>
        <taxon>Betaproteobacteria</taxon>
        <taxon>Burkholderiales</taxon>
        <taxon>Sphaerotilaceae</taxon>
        <taxon>Aquincola</taxon>
    </lineage>
</organism>
<name>A0AAW9QBU5_9BURK</name>
<evidence type="ECO:0000313" key="1">
    <source>
        <dbReference type="EMBL" id="MEF7617353.1"/>
    </source>
</evidence>